<name>A0A934RF86_9BACT</name>
<dbReference type="Pfam" id="PF11325">
    <property type="entry name" value="DUF3127"/>
    <property type="match status" value="1"/>
</dbReference>
<feature type="compositionally biased region" description="Acidic residues" evidence="1">
    <location>
        <begin position="109"/>
        <end position="121"/>
    </location>
</feature>
<accession>A0A934RF86</accession>
<feature type="compositionally biased region" description="Polar residues" evidence="1">
    <location>
        <begin position="98"/>
        <end position="108"/>
    </location>
</feature>
<gene>
    <name evidence="2" type="ORF">JIN81_15470</name>
</gene>
<dbReference type="AlphaFoldDB" id="A0A934RF86"/>
<dbReference type="EMBL" id="JAENII010000013">
    <property type="protein sequence ID" value="MBK1828432.1"/>
    <property type="molecule type" value="Genomic_DNA"/>
</dbReference>
<dbReference type="Proteomes" id="UP000658278">
    <property type="component" value="Unassembled WGS sequence"/>
</dbReference>
<feature type="region of interest" description="Disordered" evidence="1">
    <location>
        <begin position="90"/>
        <end position="121"/>
    </location>
</feature>
<keyword evidence="3" id="KW-1185">Reference proteome</keyword>
<organism evidence="2 3">
    <name type="scientific">Haloferula rosea</name>
    <dbReference type="NCBI Taxonomy" id="490093"/>
    <lineage>
        <taxon>Bacteria</taxon>
        <taxon>Pseudomonadati</taxon>
        <taxon>Verrucomicrobiota</taxon>
        <taxon>Verrucomicrobiia</taxon>
        <taxon>Verrucomicrobiales</taxon>
        <taxon>Verrucomicrobiaceae</taxon>
        <taxon>Haloferula</taxon>
    </lineage>
</organism>
<proteinExistence type="predicted"/>
<comment type="caution">
    <text evidence="2">The sequence shown here is derived from an EMBL/GenBank/DDBJ whole genome shotgun (WGS) entry which is preliminary data.</text>
</comment>
<evidence type="ECO:0000313" key="3">
    <source>
        <dbReference type="Proteomes" id="UP000658278"/>
    </source>
</evidence>
<dbReference type="RefSeq" id="WP_200281831.1">
    <property type="nucleotide sequence ID" value="NZ_JAENII010000013.1"/>
</dbReference>
<dbReference type="InterPro" id="IPR021474">
    <property type="entry name" value="DUF3127"/>
</dbReference>
<evidence type="ECO:0000256" key="1">
    <source>
        <dbReference type="SAM" id="MobiDB-lite"/>
    </source>
</evidence>
<protein>
    <submittedName>
        <fullName evidence="2">DUF3127 domain-containing protein</fullName>
    </submittedName>
</protein>
<reference evidence="2" key="1">
    <citation type="submission" date="2021-01" db="EMBL/GenBank/DDBJ databases">
        <title>Modified the classification status of verrucomicrobia.</title>
        <authorList>
            <person name="Feng X."/>
        </authorList>
    </citation>
    <scope>NUCLEOTIDE SEQUENCE</scope>
    <source>
        <strain evidence="2">KCTC 22201</strain>
    </source>
</reference>
<evidence type="ECO:0000313" key="2">
    <source>
        <dbReference type="EMBL" id="MBK1828432.1"/>
    </source>
</evidence>
<sequence length="121" mass="13519">MANSFELTGTVKHLLDLQEFASGFTKREFVIEVPDGNYPQMVKFETVKDRTKLLDELAIGDEVQVTFDIRGNEYKDRFYVNLNAWKIAKTSGGDSGGAQPSASSLDSSFDNEPDESDEIPF</sequence>